<dbReference type="Proteomes" id="UP000501939">
    <property type="component" value="Chromosome"/>
</dbReference>
<keyword evidence="3" id="KW-1185">Reference proteome</keyword>
<evidence type="ECO:0000313" key="3">
    <source>
        <dbReference type="Proteomes" id="UP000501939"/>
    </source>
</evidence>
<dbReference type="RefSeq" id="WP_166323410.1">
    <property type="nucleotide sequence ID" value="NZ_CP049916.1"/>
</dbReference>
<evidence type="ECO:0000313" key="2">
    <source>
        <dbReference type="EMBL" id="QIO08549.1"/>
    </source>
</evidence>
<feature type="domain" description="DUF403" evidence="1">
    <location>
        <begin position="7"/>
        <end position="143"/>
    </location>
</feature>
<proteinExistence type="predicted"/>
<dbReference type="EMBL" id="CP049916">
    <property type="protein sequence ID" value="QIO08549.1"/>
    <property type="molecule type" value="Genomic_DNA"/>
</dbReference>
<dbReference type="InterPro" id="IPR007296">
    <property type="entry name" value="DUF403"/>
</dbReference>
<sequence>MIILNSNAQNIYWVGRYLARIQYLCGQFPFQTDEEANQYSHAFCLPAFNASSLNELVLNPEQPASFHQQFQYVKNNIQDLRGVLSIKAYCELKQMIDTANANAGYICTVVDECSDVLEAENEDIFLFYSLGQLFENLDRQIRLNHDIEKTMQSLSGLIEMLKAKGWDSVDEAWQHLIQHPNSNSFYQLHDQVQYLFEVAA</sequence>
<dbReference type="AlphaFoldDB" id="A0A6G8S2X0"/>
<accession>A0A6G8S2X0</accession>
<dbReference type="KEGG" id="alj:G8D99_05650"/>
<protein>
    <recommendedName>
        <fullName evidence="1">DUF403 domain-containing protein</fullName>
    </recommendedName>
</protein>
<dbReference type="Pfam" id="PF04168">
    <property type="entry name" value="Alpha-E"/>
    <property type="match status" value="1"/>
</dbReference>
<organism evidence="2 3">
    <name type="scientific">Acinetobacter lanii</name>
    <dbReference type="NCBI Taxonomy" id="2715163"/>
    <lineage>
        <taxon>Bacteria</taxon>
        <taxon>Pseudomonadati</taxon>
        <taxon>Pseudomonadota</taxon>
        <taxon>Gammaproteobacteria</taxon>
        <taxon>Moraxellales</taxon>
        <taxon>Moraxellaceae</taxon>
        <taxon>Acinetobacter</taxon>
    </lineage>
</organism>
<gene>
    <name evidence="2" type="ORF">G8D99_05650</name>
</gene>
<evidence type="ECO:0000259" key="1">
    <source>
        <dbReference type="Pfam" id="PF04168"/>
    </source>
</evidence>
<reference evidence="2 3" key="1">
    <citation type="submission" date="2020-03" db="EMBL/GenBank/DDBJ databases">
        <authorList>
            <person name="Zhu W."/>
        </authorList>
    </citation>
    <scope>NUCLEOTIDE SEQUENCE [LARGE SCALE GENOMIC DNA]</scope>
    <source>
        <strain evidence="2 3">185</strain>
    </source>
</reference>
<name>A0A6G8S2X0_9GAMM</name>